<keyword evidence="8" id="KW-1185">Reference proteome</keyword>
<evidence type="ECO:0000313" key="7">
    <source>
        <dbReference type="EMBL" id="SAM05706.1"/>
    </source>
</evidence>
<dbReference type="InterPro" id="IPR000198">
    <property type="entry name" value="RhoGAP_dom"/>
</dbReference>
<dbReference type="Pfam" id="PF00620">
    <property type="entry name" value="RhoGAP"/>
    <property type="match status" value="1"/>
</dbReference>
<dbReference type="InterPro" id="IPR001781">
    <property type="entry name" value="Znf_LIM"/>
</dbReference>
<feature type="compositionally biased region" description="Polar residues" evidence="4">
    <location>
        <begin position="582"/>
        <end position="596"/>
    </location>
</feature>
<dbReference type="Gene3D" id="1.10.555.10">
    <property type="entry name" value="Rho GTPase activation protein"/>
    <property type="match status" value="1"/>
</dbReference>
<feature type="compositionally biased region" description="Polar residues" evidence="4">
    <location>
        <begin position="1107"/>
        <end position="1128"/>
    </location>
</feature>
<feature type="region of interest" description="Disordered" evidence="4">
    <location>
        <begin position="610"/>
        <end position="631"/>
    </location>
</feature>
<dbReference type="PROSITE" id="PS50023">
    <property type="entry name" value="LIM_DOMAIN_2"/>
    <property type="match status" value="3"/>
</dbReference>
<feature type="domain" description="LIM zinc-binding" evidence="5">
    <location>
        <begin position="31"/>
        <end position="93"/>
    </location>
</feature>
<keyword evidence="2 3" id="KW-0862">Zinc</keyword>
<dbReference type="CDD" id="cd09392">
    <property type="entry name" value="LIM2_Lrg1p_like"/>
    <property type="match status" value="1"/>
</dbReference>
<evidence type="ECO:0000256" key="3">
    <source>
        <dbReference type="PROSITE-ProRule" id="PRU00125"/>
    </source>
</evidence>
<dbReference type="SUPFAM" id="SSF48350">
    <property type="entry name" value="GTPase activation domain, GAP"/>
    <property type="match status" value="1"/>
</dbReference>
<feature type="compositionally biased region" description="Polar residues" evidence="4">
    <location>
        <begin position="1004"/>
        <end position="1020"/>
    </location>
</feature>
<evidence type="ECO:0000259" key="6">
    <source>
        <dbReference type="PROSITE" id="PS50238"/>
    </source>
</evidence>
<dbReference type="PROSITE" id="PS00478">
    <property type="entry name" value="LIM_DOMAIN_1"/>
    <property type="match status" value="3"/>
</dbReference>
<feature type="domain" description="Rho-GAP" evidence="6">
    <location>
        <begin position="743"/>
        <end position="945"/>
    </location>
</feature>
<organism evidence="7">
    <name type="scientific">Absidia glauca</name>
    <name type="common">Pin mould</name>
    <dbReference type="NCBI Taxonomy" id="4829"/>
    <lineage>
        <taxon>Eukaryota</taxon>
        <taxon>Fungi</taxon>
        <taxon>Fungi incertae sedis</taxon>
        <taxon>Mucoromycota</taxon>
        <taxon>Mucoromycotina</taxon>
        <taxon>Mucoromycetes</taxon>
        <taxon>Mucorales</taxon>
        <taxon>Cunninghamellaceae</taxon>
        <taxon>Absidia</taxon>
    </lineage>
</organism>
<dbReference type="STRING" id="4829.A0A163K081"/>
<evidence type="ECO:0000256" key="2">
    <source>
        <dbReference type="ARBA" id="ARBA00022833"/>
    </source>
</evidence>
<keyword evidence="3" id="KW-0440">LIM domain</keyword>
<reference evidence="7" key="1">
    <citation type="submission" date="2016-04" db="EMBL/GenBank/DDBJ databases">
        <authorList>
            <person name="Evans L.H."/>
            <person name="Alamgir A."/>
            <person name="Owens N."/>
            <person name="Weber N.D."/>
            <person name="Virtaneva K."/>
            <person name="Barbian K."/>
            <person name="Babar A."/>
            <person name="Rosenke K."/>
        </authorList>
    </citation>
    <scope>NUCLEOTIDE SEQUENCE [LARGE SCALE GENOMIC DNA]</scope>
    <source>
        <strain evidence="7">CBS 101.48</strain>
    </source>
</reference>
<dbReference type="EMBL" id="LT554468">
    <property type="protein sequence ID" value="SAM05706.1"/>
    <property type="molecule type" value="Genomic_DNA"/>
</dbReference>
<feature type="compositionally biased region" description="Polar residues" evidence="4">
    <location>
        <begin position="610"/>
        <end position="622"/>
    </location>
</feature>
<evidence type="ECO:0000256" key="1">
    <source>
        <dbReference type="ARBA" id="ARBA00022723"/>
    </source>
</evidence>
<accession>A0A163K081</accession>
<dbReference type="SMART" id="SM00132">
    <property type="entry name" value="LIM"/>
    <property type="match status" value="3"/>
</dbReference>
<keyword evidence="1 3" id="KW-0479">Metal-binding</keyword>
<name>A0A163K081_ABSGL</name>
<feature type="region of interest" description="Disordered" evidence="4">
    <location>
        <begin position="989"/>
        <end position="1128"/>
    </location>
</feature>
<evidence type="ECO:0008006" key="9">
    <source>
        <dbReference type="Google" id="ProtNLM"/>
    </source>
</evidence>
<proteinExistence type="predicted"/>
<feature type="region of interest" description="Disordered" evidence="4">
    <location>
        <begin position="1"/>
        <end position="21"/>
    </location>
</feature>
<dbReference type="OrthoDB" id="20689at2759"/>
<dbReference type="Pfam" id="PF00412">
    <property type="entry name" value="LIM"/>
    <property type="match status" value="2"/>
</dbReference>
<evidence type="ECO:0000256" key="4">
    <source>
        <dbReference type="SAM" id="MobiDB-lite"/>
    </source>
</evidence>
<feature type="domain" description="LIM zinc-binding" evidence="5">
    <location>
        <begin position="94"/>
        <end position="153"/>
    </location>
</feature>
<dbReference type="SUPFAM" id="SSF57716">
    <property type="entry name" value="Glucocorticoid receptor-like (DNA-binding domain)"/>
    <property type="match status" value="3"/>
</dbReference>
<dbReference type="PROSITE" id="PS50238">
    <property type="entry name" value="RHOGAP"/>
    <property type="match status" value="1"/>
</dbReference>
<evidence type="ECO:0000313" key="8">
    <source>
        <dbReference type="Proteomes" id="UP000078561"/>
    </source>
</evidence>
<dbReference type="InterPro" id="IPR008936">
    <property type="entry name" value="Rho_GTPase_activation_prot"/>
</dbReference>
<feature type="region of interest" description="Disordered" evidence="4">
    <location>
        <begin position="525"/>
        <end position="548"/>
    </location>
</feature>
<dbReference type="GO" id="GO:0007165">
    <property type="term" value="P:signal transduction"/>
    <property type="evidence" value="ECO:0007669"/>
    <property type="project" value="InterPro"/>
</dbReference>
<evidence type="ECO:0000259" key="5">
    <source>
        <dbReference type="PROSITE" id="PS50023"/>
    </source>
</evidence>
<dbReference type="AlphaFoldDB" id="A0A163K081"/>
<sequence length="1128" mass="125959">MQAINTTTTSQPSTQTALSTQPIEPSTITSIQCDACQQPLVGELVRALDGTFHLNCFQCLDCHEPVASMFFPIETEGSQKPLCERDYFRRLNLACDHCGDALKGPYITAVGKKFHLEHFCCHTCGDIFGPEDSYYEHNDNVYCHFHYSVKFATKCTGCHTAILKQFVELNRNNVDEHWHPECYMINKFWNVKLGNPTTTQDGINGTDLDHLTATELKDAQTAMEEKVYRIWTVLSAFEDSSAACISDMLVHVSEGSYGEGVRMADYFITHVNVLFCAIDELAAQYSSTLKEELNYDREAHMLCKKVTSLFALLSHTQVGGLRRIGITQDLLSLVTGLAQYLKVLIRLGLTGALKLVIISCCVLKTMLTFASLSLIQENTNDAKSGAISRFLSQLVKLANGRQHNDLSEYSVSSDLCQSCRTVCDSQCYRFQSSRWHDQCFACSQCCGRLGDQHQLAFVDTHDLSLYCNHCGKKDTMAQGFEKVTKLQQFSFLLRVALKRLYQLLDVKDVSQAQYESQFNRQLSSSIKKDGQPTIDTKNLPAIPEPIEKPDIHLGDIKRTKSTHMNRNVSSSRRIAKRSTLMETPSPTSAYITSQPGSDDHSTIDLQQKNGTDDVTVTSSPTAIHSPGAFLPTTTATPTLPPTPAPHRPSQDYVKTIPKAKFYYFAELGSLDHYMLKHIAVLYLDELLKDYFSLEELADLIDDKKNSTLWGKFVTSLKTGGNKKVPTKAHLYILWMTLEGTFGVPLEVLIEKNGVDSNLGASPTRIRIPAIVEEIIFAMKQMDVSVEGIFRKNGNIRLLKDMCEDIDKNPNDINLMNENAIQLAALIKKFLREMPEPLLTFKLHRLFTTIQKLDKPADRKRAMHLACCLLPKPNRDTMEVLFLFIRWVSTFAHTENDAGNKMDLLNLSTMIAPNLLYSKSKDPLKDESFGVIEAVLLLFQHQEEFATVPEDFAPMLENLTYGEGDMELNVRHILKKCEVVIKMARNRPGQLDHHINLPSPPTLPRQHSSPAAVPTTTSMNHSNSAPSTPNPSSSPAHMTDPYPISTDDHPQLSTFDPPTTPYSLSSSPVDIAHKKQHEVTLSSISSPPPLSSPPSAVVVNVPSPQPLVRSQSSSQLDTNDNLQKSSLLV</sequence>
<dbReference type="Gene3D" id="2.10.110.10">
    <property type="entry name" value="Cysteine Rich Protein"/>
    <property type="match status" value="4"/>
</dbReference>
<dbReference type="PANTHER" id="PTHR24216">
    <property type="entry name" value="PAXILLIN-RELATED"/>
    <property type="match status" value="1"/>
</dbReference>
<dbReference type="Proteomes" id="UP000078561">
    <property type="component" value="Unassembled WGS sequence"/>
</dbReference>
<feature type="compositionally biased region" description="Low complexity" evidence="4">
    <location>
        <begin position="1092"/>
        <end position="1101"/>
    </location>
</feature>
<feature type="compositionally biased region" description="Low complexity" evidence="4">
    <location>
        <begin position="1021"/>
        <end position="1035"/>
    </location>
</feature>
<dbReference type="InParanoid" id="A0A163K081"/>
<feature type="domain" description="LIM zinc-binding" evidence="5">
    <location>
        <begin position="414"/>
        <end position="477"/>
    </location>
</feature>
<feature type="region of interest" description="Disordered" evidence="4">
    <location>
        <begin position="582"/>
        <end position="601"/>
    </location>
</feature>
<gene>
    <name evidence="7" type="primary">ABSGL_11581.1 scaffold 12295</name>
</gene>
<dbReference type="GO" id="GO:0046872">
    <property type="term" value="F:metal ion binding"/>
    <property type="evidence" value="ECO:0007669"/>
    <property type="project" value="UniProtKB-KW"/>
</dbReference>
<dbReference type="OMA" id="WQMQSSV"/>
<dbReference type="SMART" id="SM00324">
    <property type="entry name" value="RhoGAP"/>
    <property type="match status" value="1"/>
</dbReference>
<protein>
    <recommendedName>
        <fullName evidence="9">RhoGAP-domain-containing protein</fullName>
    </recommendedName>
</protein>